<dbReference type="AlphaFoldDB" id="A0A5Y1NAG7"/>
<evidence type="ECO:0000313" key="2">
    <source>
        <dbReference type="Proteomes" id="UP000382436"/>
    </source>
</evidence>
<evidence type="ECO:0000313" key="1">
    <source>
        <dbReference type="EMBL" id="EAJ9198404.1"/>
    </source>
</evidence>
<comment type="caution">
    <text evidence="1">The sequence shown here is derived from an EMBL/GenBank/DDBJ whole genome shotgun (WGS) entry which is preliminary data.</text>
</comment>
<protein>
    <submittedName>
        <fullName evidence="1">Phage tail protein</fullName>
    </submittedName>
</protein>
<reference evidence="1 2" key="1">
    <citation type="submission" date="2018-05" db="EMBL/GenBank/DDBJ databases">
        <authorList>
            <consortium name="PulseNet: The National Subtyping Network for Foodborne Disease Surveillance"/>
            <person name="Tarr C.L."/>
            <person name="Trees E."/>
            <person name="Katz L.S."/>
            <person name="Carleton-Romer H.A."/>
            <person name="Stroika S."/>
            <person name="Kucerova Z."/>
            <person name="Roache K.F."/>
            <person name="Sabol A.L."/>
            <person name="Besser J."/>
            <person name="Gerner-Smidt P."/>
        </authorList>
    </citation>
    <scope>NUCLEOTIDE SEQUENCE [LARGE SCALE GENOMIC DNA]</scope>
    <source>
        <strain evidence="1 2">PNUSAC001435</strain>
    </source>
</reference>
<organism evidence="1 2">
    <name type="scientific">Campylobacter coli</name>
    <dbReference type="NCBI Taxonomy" id="195"/>
    <lineage>
        <taxon>Bacteria</taxon>
        <taxon>Pseudomonadati</taxon>
        <taxon>Campylobacterota</taxon>
        <taxon>Epsilonproteobacteria</taxon>
        <taxon>Campylobacterales</taxon>
        <taxon>Campylobacteraceae</taxon>
        <taxon>Campylobacter</taxon>
    </lineage>
</organism>
<accession>A0A5Y1NAG7</accession>
<dbReference type="EMBL" id="AACBVJ010000052">
    <property type="protein sequence ID" value="EAJ9198404.1"/>
    <property type="molecule type" value="Genomic_DNA"/>
</dbReference>
<gene>
    <name evidence="1" type="ORF">BZ274_09610</name>
</gene>
<feature type="non-terminal residue" evidence="1">
    <location>
        <position position="66"/>
    </location>
</feature>
<proteinExistence type="predicted"/>
<dbReference type="Proteomes" id="UP000382436">
    <property type="component" value="Unassembled WGS sequence"/>
</dbReference>
<sequence>MVLALGEFEFKALNFDNLERSLEYNIQSQNRLNNHNALFASSKESEKIKIQGKTLPLKGDRNTYLD</sequence>
<name>A0A5Y1NAG7_CAMCO</name>